<gene>
    <name evidence="1" type="ORF">RSSM_02226</name>
</gene>
<organism evidence="1 2">
    <name type="scientific">Rhodopirellula sallentina SM41</name>
    <dbReference type="NCBI Taxonomy" id="1263870"/>
    <lineage>
        <taxon>Bacteria</taxon>
        <taxon>Pseudomonadati</taxon>
        <taxon>Planctomycetota</taxon>
        <taxon>Planctomycetia</taxon>
        <taxon>Pirellulales</taxon>
        <taxon>Pirellulaceae</taxon>
        <taxon>Rhodopirellula</taxon>
    </lineage>
</organism>
<sequence>MHESISRFAVDVNSLASVRRSLRSRRISMRRRRSFRGKGVLSRR</sequence>
<proteinExistence type="predicted"/>
<reference evidence="1 2" key="1">
    <citation type="journal article" date="2013" name="Mar. Genomics">
        <title>Expression of sulfatases in Rhodopirellula baltica and the diversity of sulfatases in the genus Rhodopirellula.</title>
        <authorList>
            <person name="Wegner C.E."/>
            <person name="Richter-Heitmann T."/>
            <person name="Klindworth A."/>
            <person name="Klockow C."/>
            <person name="Richter M."/>
            <person name="Achstetter T."/>
            <person name="Glockner F.O."/>
            <person name="Harder J."/>
        </authorList>
    </citation>
    <scope>NUCLEOTIDE SEQUENCE [LARGE SCALE GENOMIC DNA]</scope>
    <source>
        <strain evidence="1 2">SM41</strain>
    </source>
</reference>
<dbReference type="PATRIC" id="fig|1263870.3.peg.2369"/>
<evidence type="ECO:0000313" key="1">
    <source>
        <dbReference type="EMBL" id="EMI56346.1"/>
    </source>
</evidence>
<comment type="caution">
    <text evidence="1">The sequence shown here is derived from an EMBL/GenBank/DDBJ whole genome shotgun (WGS) entry which is preliminary data.</text>
</comment>
<keyword evidence="2" id="KW-1185">Reference proteome</keyword>
<evidence type="ECO:0000313" key="2">
    <source>
        <dbReference type="Proteomes" id="UP000011885"/>
    </source>
</evidence>
<protein>
    <submittedName>
        <fullName evidence="1">Uncharacterized protein</fullName>
    </submittedName>
</protein>
<accession>M5UES2</accession>
<dbReference type="Proteomes" id="UP000011885">
    <property type="component" value="Unassembled WGS sequence"/>
</dbReference>
<dbReference type="EMBL" id="ANOH01000154">
    <property type="protein sequence ID" value="EMI56346.1"/>
    <property type="molecule type" value="Genomic_DNA"/>
</dbReference>
<dbReference type="AlphaFoldDB" id="M5UES2"/>
<name>M5UES2_9BACT</name>